<comment type="catalytic activity">
    <reaction evidence="8">
        <text>L-seryl-[protein] + ATP = O-phospho-L-seryl-[protein] + ADP + H(+)</text>
        <dbReference type="Rhea" id="RHEA:17989"/>
        <dbReference type="Rhea" id="RHEA-COMP:9863"/>
        <dbReference type="Rhea" id="RHEA-COMP:11604"/>
        <dbReference type="ChEBI" id="CHEBI:15378"/>
        <dbReference type="ChEBI" id="CHEBI:29999"/>
        <dbReference type="ChEBI" id="CHEBI:30616"/>
        <dbReference type="ChEBI" id="CHEBI:83421"/>
        <dbReference type="ChEBI" id="CHEBI:456216"/>
        <dbReference type="EC" id="2.7.11.1"/>
    </reaction>
</comment>
<dbReference type="Gene3D" id="1.10.510.10">
    <property type="entry name" value="Transferase(Phosphotransferase) domain 1"/>
    <property type="match status" value="1"/>
</dbReference>
<keyword evidence="2 10" id="KW-0723">Serine/threonine-protein kinase</keyword>
<protein>
    <recommendedName>
        <fullName evidence="1">non-specific serine/threonine protein kinase</fullName>
        <ecNumber evidence="1">2.7.11.1</ecNumber>
    </recommendedName>
</protein>
<dbReference type="SMART" id="SM00220">
    <property type="entry name" value="S_TKc"/>
    <property type="match status" value="1"/>
</dbReference>
<sequence>MVLQRYRAKQELGKGSFGTVYLTEGRRDKKTYVVKVVDNLRENNLKVQEIRVMMHLKHRNIIEMCDFYTSNNQLCIVMDYADGGDLRNEIIKARGAKQHINEEIITLWLIQVCEALDYAHQEQVIHRDIKPSNIFLMADGRTVKVGDFGISKVLDAELEKRVGTKRYMAPEVYNKQDYSNKADIWSLGCVLFELLTLNHPTYEKDKRIWFEWVITH</sequence>
<evidence type="ECO:0000256" key="1">
    <source>
        <dbReference type="ARBA" id="ARBA00012513"/>
    </source>
</evidence>
<dbReference type="Pfam" id="PF00069">
    <property type="entry name" value="Pkinase"/>
    <property type="match status" value="1"/>
</dbReference>
<dbReference type="InterPro" id="IPR017441">
    <property type="entry name" value="Protein_kinase_ATP_BS"/>
</dbReference>
<dbReference type="Proteomes" id="UP000011087">
    <property type="component" value="Unassembled WGS sequence"/>
</dbReference>
<evidence type="ECO:0000256" key="7">
    <source>
        <dbReference type="ARBA" id="ARBA00047899"/>
    </source>
</evidence>
<evidence type="ECO:0000256" key="4">
    <source>
        <dbReference type="ARBA" id="ARBA00022741"/>
    </source>
</evidence>
<evidence type="ECO:0000256" key="3">
    <source>
        <dbReference type="ARBA" id="ARBA00022679"/>
    </source>
</evidence>
<reference evidence="12 14" key="1">
    <citation type="journal article" date="2012" name="Nature">
        <title>Algal genomes reveal evolutionary mosaicism and the fate of nucleomorphs.</title>
        <authorList>
            <consortium name="DOE Joint Genome Institute"/>
            <person name="Curtis B.A."/>
            <person name="Tanifuji G."/>
            <person name="Burki F."/>
            <person name="Gruber A."/>
            <person name="Irimia M."/>
            <person name="Maruyama S."/>
            <person name="Arias M.C."/>
            <person name="Ball S.G."/>
            <person name="Gile G.H."/>
            <person name="Hirakawa Y."/>
            <person name="Hopkins J.F."/>
            <person name="Kuo A."/>
            <person name="Rensing S.A."/>
            <person name="Schmutz J."/>
            <person name="Symeonidi A."/>
            <person name="Elias M."/>
            <person name="Eveleigh R.J."/>
            <person name="Herman E.K."/>
            <person name="Klute M.J."/>
            <person name="Nakayama T."/>
            <person name="Obornik M."/>
            <person name="Reyes-Prieto A."/>
            <person name="Armbrust E.V."/>
            <person name="Aves S.J."/>
            <person name="Beiko R.G."/>
            <person name="Coutinho P."/>
            <person name="Dacks J.B."/>
            <person name="Durnford D.G."/>
            <person name="Fast N.M."/>
            <person name="Green B.R."/>
            <person name="Grisdale C.J."/>
            <person name="Hempel F."/>
            <person name="Henrissat B."/>
            <person name="Hoppner M.P."/>
            <person name="Ishida K."/>
            <person name="Kim E."/>
            <person name="Koreny L."/>
            <person name="Kroth P.G."/>
            <person name="Liu Y."/>
            <person name="Malik S.B."/>
            <person name="Maier U.G."/>
            <person name="McRose D."/>
            <person name="Mock T."/>
            <person name="Neilson J.A."/>
            <person name="Onodera N.T."/>
            <person name="Poole A.M."/>
            <person name="Pritham E.J."/>
            <person name="Richards T.A."/>
            <person name="Rocap G."/>
            <person name="Roy S.W."/>
            <person name="Sarai C."/>
            <person name="Schaack S."/>
            <person name="Shirato S."/>
            <person name="Slamovits C.H."/>
            <person name="Spencer D.F."/>
            <person name="Suzuki S."/>
            <person name="Worden A.Z."/>
            <person name="Zauner S."/>
            <person name="Barry K."/>
            <person name="Bell C."/>
            <person name="Bharti A.K."/>
            <person name="Crow J.A."/>
            <person name="Grimwood J."/>
            <person name="Kramer R."/>
            <person name="Lindquist E."/>
            <person name="Lucas S."/>
            <person name="Salamov A."/>
            <person name="McFadden G.I."/>
            <person name="Lane C.E."/>
            <person name="Keeling P.J."/>
            <person name="Gray M.W."/>
            <person name="Grigoriev I.V."/>
            <person name="Archibald J.M."/>
        </authorList>
    </citation>
    <scope>NUCLEOTIDE SEQUENCE</scope>
    <source>
        <strain evidence="12 14">CCMP2712</strain>
    </source>
</reference>
<dbReference type="EnsemblProtists" id="EKX39389">
    <property type="protein sequence ID" value="EKX39389"/>
    <property type="gene ID" value="GUITHDRAFT_76463"/>
</dbReference>
<evidence type="ECO:0000256" key="8">
    <source>
        <dbReference type="ARBA" id="ARBA00048679"/>
    </source>
</evidence>
<dbReference type="InterPro" id="IPR011009">
    <property type="entry name" value="Kinase-like_dom_sf"/>
</dbReference>
<dbReference type="SUPFAM" id="SSF56112">
    <property type="entry name" value="Protein kinase-like (PK-like)"/>
    <property type="match status" value="1"/>
</dbReference>
<evidence type="ECO:0000259" key="11">
    <source>
        <dbReference type="PROSITE" id="PS50011"/>
    </source>
</evidence>
<dbReference type="InterPro" id="IPR000719">
    <property type="entry name" value="Prot_kinase_dom"/>
</dbReference>
<dbReference type="RefSeq" id="XP_005826369.1">
    <property type="nucleotide sequence ID" value="XM_005826312.1"/>
</dbReference>
<dbReference type="PANTHER" id="PTHR44899">
    <property type="entry name" value="CAMK FAMILY PROTEIN KINASE"/>
    <property type="match status" value="1"/>
</dbReference>
<reference evidence="14" key="2">
    <citation type="submission" date="2012-11" db="EMBL/GenBank/DDBJ databases">
        <authorList>
            <person name="Kuo A."/>
            <person name="Curtis B.A."/>
            <person name="Tanifuji G."/>
            <person name="Burki F."/>
            <person name="Gruber A."/>
            <person name="Irimia M."/>
            <person name="Maruyama S."/>
            <person name="Arias M.C."/>
            <person name="Ball S.G."/>
            <person name="Gile G.H."/>
            <person name="Hirakawa Y."/>
            <person name="Hopkins J.F."/>
            <person name="Rensing S.A."/>
            <person name="Schmutz J."/>
            <person name="Symeonidi A."/>
            <person name="Elias M."/>
            <person name="Eveleigh R.J."/>
            <person name="Herman E.K."/>
            <person name="Klute M.J."/>
            <person name="Nakayama T."/>
            <person name="Obornik M."/>
            <person name="Reyes-Prieto A."/>
            <person name="Armbrust E.V."/>
            <person name="Aves S.J."/>
            <person name="Beiko R.G."/>
            <person name="Coutinho P."/>
            <person name="Dacks J.B."/>
            <person name="Durnford D.G."/>
            <person name="Fast N.M."/>
            <person name="Green B.R."/>
            <person name="Grisdale C."/>
            <person name="Hempe F."/>
            <person name="Henrissat B."/>
            <person name="Hoppner M.P."/>
            <person name="Ishida K.-I."/>
            <person name="Kim E."/>
            <person name="Koreny L."/>
            <person name="Kroth P.G."/>
            <person name="Liu Y."/>
            <person name="Malik S.-B."/>
            <person name="Maier U.G."/>
            <person name="McRose D."/>
            <person name="Mock T."/>
            <person name="Neilson J.A."/>
            <person name="Onodera N.T."/>
            <person name="Poole A.M."/>
            <person name="Pritham E.J."/>
            <person name="Richards T.A."/>
            <person name="Rocap G."/>
            <person name="Roy S.W."/>
            <person name="Sarai C."/>
            <person name="Schaack S."/>
            <person name="Shirato S."/>
            <person name="Slamovits C.H."/>
            <person name="Spencer D.F."/>
            <person name="Suzuki S."/>
            <person name="Worden A.Z."/>
            <person name="Zauner S."/>
            <person name="Barry K."/>
            <person name="Bell C."/>
            <person name="Bharti A.K."/>
            <person name="Crow J.A."/>
            <person name="Grimwood J."/>
            <person name="Kramer R."/>
            <person name="Lindquist E."/>
            <person name="Lucas S."/>
            <person name="Salamov A."/>
            <person name="McFadden G.I."/>
            <person name="Lane C.E."/>
            <person name="Keeling P.J."/>
            <person name="Gray M.W."/>
            <person name="Grigoriev I.V."/>
            <person name="Archibald J.M."/>
        </authorList>
    </citation>
    <scope>NUCLEOTIDE SEQUENCE</scope>
    <source>
        <strain evidence="14">CCMP2712</strain>
    </source>
</reference>
<evidence type="ECO:0000256" key="5">
    <source>
        <dbReference type="ARBA" id="ARBA00022777"/>
    </source>
</evidence>
<organism evidence="12">
    <name type="scientific">Guillardia theta (strain CCMP2712)</name>
    <name type="common">Cryptophyte</name>
    <dbReference type="NCBI Taxonomy" id="905079"/>
    <lineage>
        <taxon>Eukaryota</taxon>
        <taxon>Cryptophyceae</taxon>
        <taxon>Pyrenomonadales</taxon>
        <taxon>Geminigeraceae</taxon>
        <taxon>Guillardia</taxon>
    </lineage>
</organism>
<dbReference type="EC" id="2.7.11.1" evidence="1"/>
<keyword evidence="3" id="KW-0808">Transferase</keyword>
<evidence type="ECO:0000256" key="9">
    <source>
        <dbReference type="PROSITE-ProRule" id="PRU10141"/>
    </source>
</evidence>
<dbReference type="AlphaFoldDB" id="L1IU27"/>
<proteinExistence type="inferred from homology"/>
<dbReference type="GO" id="GO:0005524">
    <property type="term" value="F:ATP binding"/>
    <property type="evidence" value="ECO:0007669"/>
    <property type="project" value="UniProtKB-UniRule"/>
</dbReference>
<dbReference type="STRING" id="905079.L1IU27"/>
<dbReference type="InterPro" id="IPR051131">
    <property type="entry name" value="NEK_Ser/Thr_kinase_NIMA"/>
</dbReference>
<dbReference type="GO" id="GO:0004674">
    <property type="term" value="F:protein serine/threonine kinase activity"/>
    <property type="evidence" value="ECO:0007669"/>
    <property type="project" value="UniProtKB-KW"/>
</dbReference>
<dbReference type="PROSITE" id="PS00107">
    <property type="entry name" value="PROTEIN_KINASE_ATP"/>
    <property type="match status" value="1"/>
</dbReference>
<comment type="catalytic activity">
    <reaction evidence="7">
        <text>L-threonyl-[protein] + ATP = O-phospho-L-threonyl-[protein] + ADP + H(+)</text>
        <dbReference type="Rhea" id="RHEA:46608"/>
        <dbReference type="Rhea" id="RHEA-COMP:11060"/>
        <dbReference type="Rhea" id="RHEA-COMP:11605"/>
        <dbReference type="ChEBI" id="CHEBI:15378"/>
        <dbReference type="ChEBI" id="CHEBI:30013"/>
        <dbReference type="ChEBI" id="CHEBI:30616"/>
        <dbReference type="ChEBI" id="CHEBI:61977"/>
        <dbReference type="ChEBI" id="CHEBI:456216"/>
        <dbReference type="EC" id="2.7.11.1"/>
    </reaction>
</comment>
<keyword evidence="14" id="KW-1185">Reference proteome</keyword>
<evidence type="ECO:0000256" key="10">
    <source>
        <dbReference type="RuleBase" id="RU000304"/>
    </source>
</evidence>
<dbReference type="InterPro" id="IPR008271">
    <property type="entry name" value="Ser/Thr_kinase_AS"/>
</dbReference>
<dbReference type="PROSITE" id="PS00108">
    <property type="entry name" value="PROTEIN_KINASE_ST"/>
    <property type="match status" value="1"/>
</dbReference>
<dbReference type="OrthoDB" id="248923at2759"/>
<comment type="similarity">
    <text evidence="10">Belongs to the protein kinase superfamily.</text>
</comment>
<gene>
    <name evidence="12" type="ORF">GUITHDRAFT_76463</name>
</gene>
<feature type="binding site" evidence="9">
    <location>
        <position position="35"/>
    </location>
    <ligand>
        <name>ATP</name>
        <dbReference type="ChEBI" id="CHEBI:30616"/>
    </ligand>
</feature>
<dbReference type="KEGG" id="gtt:GUITHDRAFT_76463"/>
<dbReference type="EMBL" id="JH993040">
    <property type="protein sequence ID" value="EKX39389.1"/>
    <property type="molecule type" value="Genomic_DNA"/>
</dbReference>
<keyword evidence="5" id="KW-0418">Kinase</keyword>
<evidence type="ECO:0000256" key="2">
    <source>
        <dbReference type="ARBA" id="ARBA00022527"/>
    </source>
</evidence>
<dbReference type="GeneID" id="17296077"/>
<dbReference type="PaxDb" id="55529-EKX39389"/>
<dbReference type="eggNOG" id="KOG0589">
    <property type="taxonomic scope" value="Eukaryota"/>
</dbReference>
<evidence type="ECO:0000256" key="6">
    <source>
        <dbReference type="ARBA" id="ARBA00022840"/>
    </source>
</evidence>
<dbReference type="PANTHER" id="PTHR44899:SF6">
    <property type="entry name" value="SERINE_THREONINE PROTEIN KINASE"/>
    <property type="match status" value="1"/>
</dbReference>
<keyword evidence="6 9" id="KW-0067">ATP-binding</keyword>
<dbReference type="HOGENOM" id="CLU_000288_63_23_1"/>
<evidence type="ECO:0000313" key="12">
    <source>
        <dbReference type="EMBL" id="EKX39389.1"/>
    </source>
</evidence>
<dbReference type="PROSITE" id="PS50011">
    <property type="entry name" value="PROTEIN_KINASE_DOM"/>
    <property type="match status" value="1"/>
</dbReference>
<evidence type="ECO:0000313" key="13">
    <source>
        <dbReference type="EnsemblProtists" id="EKX39389"/>
    </source>
</evidence>
<feature type="domain" description="Protein kinase" evidence="11">
    <location>
        <begin position="6"/>
        <end position="216"/>
    </location>
</feature>
<evidence type="ECO:0000313" key="14">
    <source>
        <dbReference type="Proteomes" id="UP000011087"/>
    </source>
</evidence>
<accession>L1IU27</accession>
<reference evidence="13" key="3">
    <citation type="submission" date="2016-03" db="UniProtKB">
        <authorList>
            <consortium name="EnsemblProtists"/>
        </authorList>
    </citation>
    <scope>IDENTIFICATION</scope>
</reference>
<dbReference type="OMA" id="HYTRSEC"/>
<name>L1IU27_GUITC</name>
<keyword evidence="4 9" id="KW-0547">Nucleotide-binding</keyword>